<evidence type="ECO:0000256" key="4">
    <source>
        <dbReference type="ARBA" id="ARBA00023012"/>
    </source>
</evidence>
<evidence type="ECO:0000313" key="6">
    <source>
        <dbReference type="EMBL" id="WGF40594.1"/>
    </source>
</evidence>
<dbReference type="EMBL" id="CP122283">
    <property type="protein sequence ID" value="WGF40594.1"/>
    <property type="molecule type" value="Genomic_DNA"/>
</dbReference>
<organism evidence="6 7">
    <name type="scientific">Lysinibacillus capsici</name>
    <dbReference type="NCBI Taxonomy" id="2115968"/>
    <lineage>
        <taxon>Bacteria</taxon>
        <taxon>Bacillati</taxon>
        <taxon>Bacillota</taxon>
        <taxon>Bacilli</taxon>
        <taxon>Bacillales</taxon>
        <taxon>Bacillaceae</taxon>
        <taxon>Lysinibacillus</taxon>
    </lineage>
</organism>
<feature type="transmembrane region" description="Helical" evidence="5">
    <location>
        <begin position="288"/>
        <end position="308"/>
    </location>
</feature>
<dbReference type="InterPro" id="IPR008979">
    <property type="entry name" value="Galactose-bd-like_sf"/>
</dbReference>
<keyword evidence="5" id="KW-0472">Membrane</keyword>
<evidence type="ECO:0000256" key="2">
    <source>
        <dbReference type="ARBA" id="ARBA00012438"/>
    </source>
</evidence>
<feature type="transmembrane region" description="Helical" evidence="5">
    <location>
        <begin position="7"/>
        <end position="23"/>
    </location>
</feature>
<protein>
    <recommendedName>
        <fullName evidence="2">histidine kinase</fullName>
        <ecNumber evidence="2">2.7.13.3</ecNumber>
    </recommendedName>
</protein>
<evidence type="ECO:0000313" key="7">
    <source>
        <dbReference type="Proteomes" id="UP001244564"/>
    </source>
</evidence>
<feature type="transmembrane region" description="Helical" evidence="5">
    <location>
        <begin position="199"/>
        <end position="216"/>
    </location>
</feature>
<sequence>MIKKSLSWLFILLAITMLTYLIFNDQDTSNTKLQAVDGQLDLSEITKEEEIVALSGEWRFIGNKFLEPANFPDHAPIEKVPGPWQADAEYGTYQLKIKLPPHFKKIGIRVRNIWSSHRLFINNEIAASYGKLATAREASKPSNPVYEVYFSPSSDSVILTIQVADFHNARHGIIFPIDIGDADALAKDVIQDVYLEKTTIIMLLIFSIFHFSLYLLRIRDKAFFYSAMYFFTLAILVCTRGERTLYREFPTIEFEFYFRLQDFITYINAVMLFLFFAYTVTAMMKRRTALLFVSPLLLYGVGTLLLPARSLSELQYIFFTYINFLAFFIIGRLLYLIMKKSAHVPKNELIILSATIISLLIFSISGTFDQLFFSGRNVFNRIGLLFFVVCMNIYLAMRLINRTRDAELYSQRLEKATIGKDSFLEVTTNELEQPLYHALNITKSLSTQSMTDKQQLLEQQLERLLYLVNDLKDFTRIRFQDFKIDVHPVNIQMIIQHVLIMHEKKIKKRIFVYTSTPIQNY</sequence>
<dbReference type="SUPFAM" id="SSF49785">
    <property type="entry name" value="Galactose-binding domain-like"/>
    <property type="match status" value="1"/>
</dbReference>
<keyword evidence="3" id="KW-0418">Kinase</keyword>
<dbReference type="RefSeq" id="WP_279495926.1">
    <property type="nucleotide sequence ID" value="NZ_CP122283.1"/>
</dbReference>
<keyword evidence="5" id="KW-0812">Transmembrane</keyword>
<proteinExistence type="predicted"/>
<comment type="catalytic activity">
    <reaction evidence="1">
        <text>ATP + protein L-histidine = ADP + protein N-phospho-L-histidine.</text>
        <dbReference type="EC" id="2.7.13.3"/>
    </reaction>
</comment>
<keyword evidence="7" id="KW-1185">Reference proteome</keyword>
<evidence type="ECO:0000256" key="5">
    <source>
        <dbReference type="SAM" id="Phobius"/>
    </source>
</evidence>
<dbReference type="Proteomes" id="UP001244564">
    <property type="component" value="Chromosome"/>
</dbReference>
<dbReference type="EC" id="2.7.13.3" evidence="2"/>
<feature type="transmembrane region" description="Helical" evidence="5">
    <location>
        <begin position="349"/>
        <end position="366"/>
    </location>
</feature>
<feature type="transmembrane region" description="Helical" evidence="5">
    <location>
        <begin position="263"/>
        <end position="281"/>
    </location>
</feature>
<dbReference type="Gene3D" id="1.10.287.130">
    <property type="match status" value="1"/>
</dbReference>
<evidence type="ECO:0000256" key="3">
    <source>
        <dbReference type="ARBA" id="ARBA00022777"/>
    </source>
</evidence>
<reference evidence="6 7" key="1">
    <citation type="submission" date="2023-04" db="EMBL/GenBank/DDBJ databases">
        <title>Genomic of Lysinibacillus capsici TSBLM.</title>
        <authorList>
            <person name="Hu X.S."/>
            <person name="Yu C.H."/>
        </authorList>
    </citation>
    <scope>NUCLEOTIDE SEQUENCE [LARGE SCALE GENOMIC DNA]</scope>
    <source>
        <strain evidence="6 7">TSBLM</strain>
    </source>
</reference>
<feature type="transmembrane region" description="Helical" evidence="5">
    <location>
        <begin position="314"/>
        <end position="337"/>
    </location>
</feature>
<keyword evidence="4" id="KW-0902">Two-component regulatory system</keyword>
<keyword evidence="5" id="KW-1133">Transmembrane helix</keyword>
<feature type="transmembrane region" description="Helical" evidence="5">
    <location>
        <begin position="378"/>
        <end position="397"/>
    </location>
</feature>
<dbReference type="SUPFAM" id="SSF47384">
    <property type="entry name" value="Homodimeric domain of signal transducing histidine kinase"/>
    <property type="match status" value="1"/>
</dbReference>
<name>A0ABY8KR34_9BACI</name>
<feature type="transmembrane region" description="Helical" evidence="5">
    <location>
        <begin position="223"/>
        <end position="243"/>
    </location>
</feature>
<accession>A0ABY8KR34</accession>
<dbReference type="InterPro" id="IPR036097">
    <property type="entry name" value="HisK_dim/P_sf"/>
</dbReference>
<keyword evidence="3" id="KW-0808">Transferase</keyword>
<gene>
    <name evidence="6" type="ORF">QBO96_10240</name>
</gene>
<evidence type="ECO:0000256" key="1">
    <source>
        <dbReference type="ARBA" id="ARBA00000085"/>
    </source>
</evidence>